<dbReference type="AlphaFoldDB" id="A0A6G0Z6C2"/>
<organism evidence="1 2">
    <name type="scientific">Aphis craccivora</name>
    <name type="common">Cowpea aphid</name>
    <dbReference type="NCBI Taxonomy" id="307492"/>
    <lineage>
        <taxon>Eukaryota</taxon>
        <taxon>Metazoa</taxon>
        <taxon>Ecdysozoa</taxon>
        <taxon>Arthropoda</taxon>
        <taxon>Hexapoda</taxon>
        <taxon>Insecta</taxon>
        <taxon>Pterygota</taxon>
        <taxon>Neoptera</taxon>
        <taxon>Paraneoptera</taxon>
        <taxon>Hemiptera</taxon>
        <taxon>Sternorrhyncha</taxon>
        <taxon>Aphidomorpha</taxon>
        <taxon>Aphidoidea</taxon>
        <taxon>Aphididae</taxon>
        <taxon>Aphidini</taxon>
        <taxon>Aphis</taxon>
        <taxon>Aphis</taxon>
    </lineage>
</organism>
<evidence type="ECO:0000313" key="2">
    <source>
        <dbReference type="Proteomes" id="UP000478052"/>
    </source>
</evidence>
<sequence length="99" mass="11847">MQILLIWLVKKMAYADKSSPFRIHLMYSRAVSTYSTYPLLDSERSDECVDFTMMCVITTRNNDSILNFRDSFRWQNEYPWCIIEVKSKHLTFSNSFQKN</sequence>
<dbReference type="EMBL" id="VUJU01001224">
    <property type="protein sequence ID" value="KAF0766302.1"/>
    <property type="molecule type" value="Genomic_DNA"/>
</dbReference>
<gene>
    <name evidence="1" type="ORF">FWK35_00004033</name>
</gene>
<protein>
    <submittedName>
        <fullName evidence="1">Uncharacterized protein</fullName>
    </submittedName>
</protein>
<name>A0A6G0Z6C2_APHCR</name>
<keyword evidence="2" id="KW-1185">Reference proteome</keyword>
<reference evidence="1 2" key="1">
    <citation type="submission" date="2019-08" db="EMBL/GenBank/DDBJ databases">
        <title>Whole genome of Aphis craccivora.</title>
        <authorList>
            <person name="Voronova N.V."/>
            <person name="Shulinski R.S."/>
            <person name="Bandarenka Y.V."/>
            <person name="Zhorov D.G."/>
            <person name="Warner D."/>
        </authorList>
    </citation>
    <scope>NUCLEOTIDE SEQUENCE [LARGE SCALE GENOMIC DNA]</scope>
    <source>
        <strain evidence="1">180601</strain>
        <tissue evidence="1">Whole Body</tissue>
    </source>
</reference>
<evidence type="ECO:0000313" key="1">
    <source>
        <dbReference type="EMBL" id="KAF0766302.1"/>
    </source>
</evidence>
<accession>A0A6G0Z6C2</accession>
<comment type="caution">
    <text evidence="1">The sequence shown here is derived from an EMBL/GenBank/DDBJ whole genome shotgun (WGS) entry which is preliminary data.</text>
</comment>
<dbReference type="Proteomes" id="UP000478052">
    <property type="component" value="Unassembled WGS sequence"/>
</dbReference>
<proteinExistence type="predicted"/>